<comment type="subcellular location">
    <subcellularLocation>
        <location evidence="1">Cell membrane</location>
        <topology evidence="1">Multi-pass membrane protein</topology>
    </subcellularLocation>
</comment>
<feature type="transmembrane region" description="Helical" evidence="6">
    <location>
        <begin position="37"/>
        <end position="56"/>
    </location>
</feature>
<feature type="transmembrane region" description="Helical" evidence="6">
    <location>
        <begin position="342"/>
        <end position="365"/>
    </location>
</feature>
<keyword evidence="5 6" id="KW-0472">Membrane</keyword>
<keyword evidence="4 6" id="KW-1133">Transmembrane helix</keyword>
<feature type="transmembrane region" description="Helical" evidence="6">
    <location>
        <begin position="252"/>
        <end position="272"/>
    </location>
</feature>
<comment type="caution">
    <text evidence="7">The sequence shown here is derived from an EMBL/GenBank/DDBJ whole genome shotgun (WGS) entry which is preliminary data.</text>
</comment>
<protein>
    <submittedName>
        <fullName evidence="7">MFS transporter</fullName>
    </submittedName>
</protein>
<dbReference type="PANTHER" id="PTHR23513">
    <property type="entry name" value="INTEGRAL MEMBRANE EFFLUX PROTEIN-RELATED"/>
    <property type="match status" value="1"/>
</dbReference>
<sequence length="412" mass="40282">MTTYLATAFLARFADEGVGIALALLAVERTPGHSPALGAYVLTAWLAPHALAAPLAGALAEQAGVRRLFHGCALAVFGAAIALLGLTLGRASLLLTLAVAVVGGSVGPVVTGGLSSLLALLLPAGQARTRAFALDATTYNAAAVTAPAAVSATTAAVSASLATALLAASAGGAALLSTGLRQPTDRHPPVAPGPSPNSNASLWLRAVTIGFHALWRVPQLRAITLATCVAFLGVGALPVIGVLLAQQRGEPGAGGLLMTAFAVGGLAGSLGTARWRRAPAPARLALLSLLMTASALAGAALAPQLAATVALFALAGLGDGPLLAATLRLRADHAPDGARAQVFTLGAGLKLTSAALGTALVGTLAHLPAGALTLLVAALHLAAGVLLWALGPGPWAPGALAEAAGPSAPPGR</sequence>
<evidence type="ECO:0000256" key="2">
    <source>
        <dbReference type="ARBA" id="ARBA00022475"/>
    </source>
</evidence>
<feature type="transmembrane region" description="Helical" evidence="6">
    <location>
        <begin position="309"/>
        <end position="330"/>
    </location>
</feature>
<gene>
    <name evidence="7" type="ORF">ITI46_17440</name>
</gene>
<evidence type="ECO:0000256" key="3">
    <source>
        <dbReference type="ARBA" id="ARBA00022692"/>
    </source>
</evidence>
<proteinExistence type="predicted"/>
<dbReference type="InterPro" id="IPR036259">
    <property type="entry name" value="MFS_trans_sf"/>
</dbReference>
<evidence type="ECO:0000256" key="1">
    <source>
        <dbReference type="ARBA" id="ARBA00004651"/>
    </source>
</evidence>
<dbReference type="RefSeq" id="WP_209240485.1">
    <property type="nucleotide sequence ID" value="NZ_JADKMA010000082.1"/>
</dbReference>
<keyword evidence="8" id="KW-1185">Reference proteome</keyword>
<dbReference type="Pfam" id="PF07690">
    <property type="entry name" value="MFS_1"/>
    <property type="match status" value="1"/>
</dbReference>
<evidence type="ECO:0000256" key="6">
    <source>
        <dbReference type="SAM" id="Phobius"/>
    </source>
</evidence>
<organism evidence="7 8">
    <name type="scientific">Streptomyces oryzae</name>
    <dbReference type="NCBI Taxonomy" id="1434886"/>
    <lineage>
        <taxon>Bacteria</taxon>
        <taxon>Bacillati</taxon>
        <taxon>Actinomycetota</taxon>
        <taxon>Actinomycetes</taxon>
        <taxon>Kitasatosporales</taxon>
        <taxon>Streptomycetaceae</taxon>
        <taxon>Streptomyces</taxon>
    </lineage>
</organism>
<feature type="transmembrane region" description="Helical" evidence="6">
    <location>
        <begin position="284"/>
        <end position="303"/>
    </location>
</feature>
<evidence type="ECO:0000256" key="4">
    <source>
        <dbReference type="ARBA" id="ARBA00022989"/>
    </source>
</evidence>
<keyword evidence="3 6" id="KW-0812">Transmembrane</keyword>
<dbReference type="InterPro" id="IPR011701">
    <property type="entry name" value="MFS"/>
</dbReference>
<feature type="transmembrane region" description="Helical" evidence="6">
    <location>
        <begin position="222"/>
        <end position="246"/>
    </location>
</feature>
<feature type="transmembrane region" description="Helical" evidence="6">
    <location>
        <begin position="68"/>
        <end position="88"/>
    </location>
</feature>
<dbReference type="PANTHER" id="PTHR23513:SF11">
    <property type="entry name" value="STAPHYLOFERRIN A TRANSPORTER"/>
    <property type="match status" value="1"/>
</dbReference>
<dbReference type="Proteomes" id="UP001519064">
    <property type="component" value="Unassembled WGS sequence"/>
</dbReference>
<accession>A0ABS3XDH2</accession>
<evidence type="ECO:0000313" key="7">
    <source>
        <dbReference type="EMBL" id="MBO8193429.1"/>
    </source>
</evidence>
<reference evidence="7 8" key="1">
    <citation type="submission" date="2020-11" db="EMBL/GenBank/DDBJ databases">
        <title>Streptomyces spirodelae sp. nov., isolated from duckweed.</title>
        <authorList>
            <person name="Saimee Y."/>
            <person name="Duangmal K."/>
        </authorList>
    </citation>
    <scope>NUCLEOTIDE SEQUENCE [LARGE SCALE GENOMIC DNA]</scope>
    <source>
        <strain evidence="7 8">S16-07</strain>
    </source>
</reference>
<feature type="transmembrane region" description="Helical" evidence="6">
    <location>
        <begin position="94"/>
        <end position="122"/>
    </location>
</feature>
<feature type="transmembrane region" description="Helical" evidence="6">
    <location>
        <begin position="371"/>
        <end position="390"/>
    </location>
</feature>
<dbReference type="EMBL" id="JADKMA010000082">
    <property type="protein sequence ID" value="MBO8193429.1"/>
    <property type="molecule type" value="Genomic_DNA"/>
</dbReference>
<name>A0ABS3XDH2_9ACTN</name>
<dbReference type="Gene3D" id="1.20.1250.20">
    <property type="entry name" value="MFS general substrate transporter like domains"/>
    <property type="match status" value="1"/>
</dbReference>
<keyword evidence="2" id="KW-1003">Cell membrane</keyword>
<evidence type="ECO:0000256" key="5">
    <source>
        <dbReference type="ARBA" id="ARBA00023136"/>
    </source>
</evidence>
<dbReference type="SUPFAM" id="SSF103473">
    <property type="entry name" value="MFS general substrate transporter"/>
    <property type="match status" value="1"/>
</dbReference>
<evidence type="ECO:0000313" key="8">
    <source>
        <dbReference type="Proteomes" id="UP001519064"/>
    </source>
</evidence>